<accession>A0A098E681</accession>
<dbReference type="AlphaFoldDB" id="A0A098E681"/>
<sequence length="109" mass="12810">MIRRNIYNQDLKKSELNEVTKKTTEIMGEISGMVVQFTLFYLNDKGWEHAMELMSEINLNAGDAVHLATAIESECDVLLTKDHYFKQNAKEKIECMDPKEFMNRIHKRR</sequence>
<dbReference type="Pfam" id="PF01850">
    <property type="entry name" value="PIN"/>
    <property type="match status" value="1"/>
</dbReference>
<evidence type="ECO:0000259" key="1">
    <source>
        <dbReference type="Pfam" id="PF01850"/>
    </source>
</evidence>
<proteinExistence type="predicted"/>
<reference evidence="2" key="1">
    <citation type="submission" date="2014-09" db="EMBL/GenBank/DDBJ databases">
        <authorList>
            <person name="Probst J Alexander"/>
        </authorList>
    </citation>
    <scope>NUCLEOTIDE SEQUENCE</scope>
</reference>
<name>A0A098E681_9ZZZZ</name>
<dbReference type="InterPro" id="IPR029060">
    <property type="entry name" value="PIN-like_dom_sf"/>
</dbReference>
<dbReference type="InterPro" id="IPR002716">
    <property type="entry name" value="PIN_dom"/>
</dbReference>
<evidence type="ECO:0000313" key="2">
    <source>
        <dbReference type="EMBL" id="CEG11392.1"/>
    </source>
</evidence>
<dbReference type="Gene3D" id="3.40.50.1010">
    <property type="entry name" value="5'-nuclease"/>
    <property type="match status" value="1"/>
</dbReference>
<dbReference type="EMBL" id="CCXY01000049">
    <property type="protein sequence ID" value="CEG11392.1"/>
    <property type="molecule type" value="Genomic_DNA"/>
</dbReference>
<gene>
    <name evidence="2" type="ORF">MSIBF_A1420003</name>
</gene>
<organism evidence="2">
    <name type="scientific">groundwater metagenome</name>
    <dbReference type="NCBI Taxonomy" id="717931"/>
    <lineage>
        <taxon>unclassified sequences</taxon>
        <taxon>metagenomes</taxon>
        <taxon>ecological metagenomes</taxon>
    </lineage>
</organism>
<protein>
    <recommendedName>
        <fullName evidence="1">PIN domain-containing protein</fullName>
    </recommendedName>
</protein>
<dbReference type="SUPFAM" id="SSF88723">
    <property type="entry name" value="PIN domain-like"/>
    <property type="match status" value="1"/>
</dbReference>
<feature type="domain" description="PIN" evidence="1">
    <location>
        <begin position="38"/>
        <end position="90"/>
    </location>
</feature>